<evidence type="ECO:0000313" key="2">
    <source>
        <dbReference type="EMBL" id="KAK1150512.1"/>
    </source>
</evidence>
<keyword evidence="3" id="KW-1185">Reference proteome</keyword>
<evidence type="ECO:0000256" key="1">
    <source>
        <dbReference type="SAM" id="Phobius"/>
    </source>
</evidence>
<dbReference type="EMBL" id="JAGXEW010000059">
    <property type="protein sequence ID" value="KAK1150512.1"/>
    <property type="molecule type" value="Genomic_DNA"/>
</dbReference>
<keyword evidence="1" id="KW-0812">Transmembrane</keyword>
<keyword evidence="1" id="KW-1133">Transmembrane helix</keyword>
<organism evidence="2 3">
    <name type="scientific">Acipenser oxyrinchus oxyrinchus</name>
    <dbReference type="NCBI Taxonomy" id="40147"/>
    <lineage>
        <taxon>Eukaryota</taxon>
        <taxon>Metazoa</taxon>
        <taxon>Chordata</taxon>
        <taxon>Craniata</taxon>
        <taxon>Vertebrata</taxon>
        <taxon>Euteleostomi</taxon>
        <taxon>Actinopterygii</taxon>
        <taxon>Chondrostei</taxon>
        <taxon>Acipenseriformes</taxon>
        <taxon>Acipenseridae</taxon>
        <taxon>Acipenser</taxon>
    </lineage>
</organism>
<name>A0AAD8FSK1_ACIOX</name>
<evidence type="ECO:0000313" key="3">
    <source>
        <dbReference type="Proteomes" id="UP001230051"/>
    </source>
</evidence>
<dbReference type="AlphaFoldDB" id="A0AAD8FSK1"/>
<feature type="transmembrane region" description="Helical" evidence="1">
    <location>
        <begin position="54"/>
        <end position="84"/>
    </location>
</feature>
<keyword evidence="1" id="KW-0472">Membrane</keyword>
<comment type="caution">
    <text evidence="2">The sequence shown here is derived from an EMBL/GenBank/DDBJ whole genome shotgun (WGS) entry which is preliminary data.</text>
</comment>
<dbReference type="Proteomes" id="UP001230051">
    <property type="component" value="Unassembled WGS sequence"/>
</dbReference>
<gene>
    <name evidence="2" type="ORF">AOXY_G33959</name>
</gene>
<proteinExistence type="predicted"/>
<reference evidence="2" key="1">
    <citation type="submission" date="2022-02" db="EMBL/GenBank/DDBJ databases">
        <title>Atlantic sturgeon de novo genome assembly.</title>
        <authorList>
            <person name="Stock M."/>
            <person name="Klopp C."/>
            <person name="Guiguen Y."/>
            <person name="Cabau C."/>
            <person name="Parinello H."/>
            <person name="Santidrian Yebra-Pimentel E."/>
            <person name="Kuhl H."/>
            <person name="Dirks R.P."/>
            <person name="Guessner J."/>
            <person name="Wuertz S."/>
            <person name="Du K."/>
            <person name="Schartl M."/>
        </authorList>
    </citation>
    <scope>NUCLEOTIDE SEQUENCE</scope>
    <source>
        <strain evidence="2">STURGEONOMICS-FGT-2020</strain>
        <tissue evidence="2">Whole blood</tissue>
    </source>
</reference>
<protein>
    <submittedName>
        <fullName evidence="2">Uncharacterized protein</fullName>
    </submittedName>
</protein>
<accession>A0AAD8FSK1</accession>
<sequence length="270" mass="28426">MKKIQEFVQRFPDQLKETESSVEELKKVADDIRNDRDAVVGGARASSLIRRGAAIAVVGVIGLAGAGLATFTGGASVAVAGAVAGGLTQAIAGGTVVGTVAGGSTLALASGAFAASIGAFTLKAYSKKMEEIRENASSRMTELSRSAATAIAAVLNLKRLSRSPDTAADPDHENVFEMLKTHSGLRDLTERMEELLGASGTDKLADSEIDKIAENVFPNDLGQLFSVILSFKSKEEKNEKASKIRECTEKLEENLQAGREIHTAMETLSN</sequence>
<feature type="transmembrane region" description="Helical" evidence="1">
    <location>
        <begin position="96"/>
        <end position="122"/>
    </location>
</feature>